<protein>
    <submittedName>
        <fullName evidence="2">Uncharacterized protein</fullName>
    </submittedName>
</protein>
<gene>
    <name evidence="2" type="ORF">PAXRUDRAFT_826422</name>
</gene>
<reference evidence="2 3" key="1">
    <citation type="submission" date="2014-04" db="EMBL/GenBank/DDBJ databases">
        <authorList>
            <consortium name="DOE Joint Genome Institute"/>
            <person name="Kuo A."/>
            <person name="Kohler A."/>
            <person name="Jargeat P."/>
            <person name="Nagy L.G."/>
            <person name="Floudas D."/>
            <person name="Copeland A."/>
            <person name="Barry K.W."/>
            <person name="Cichocki N."/>
            <person name="Veneault-Fourrey C."/>
            <person name="LaButti K."/>
            <person name="Lindquist E.A."/>
            <person name="Lipzen A."/>
            <person name="Lundell T."/>
            <person name="Morin E."/>
            <person name="Murat C."/>
            <person name="Sun H."/>
            <person name="Tunlid A."/>
            <person name="Henrissat B."/>
            <person name="Grigoriev I.V."/>
            <person name="Hibbett D.S."/>
            <person name="Martin F."/>
            <person name="Nordberg H.P."/>
            <person name="Cantor M.N."/>
            <person name="Hua S.X."/>
        </authorList>
    </citation>
    <scope>NUCLEOTIDE SEQUENCE [LARGE SCALE GENOMIC DNA]</scope>
    <source>
        <strain evidence="2 3">Ve08.2h10</strain>
    </source>
</reference>
<evidence type="ECO:0000313" key="2">
    <source>
        <dbReference type="EMBL" id="KIK96037.1"/>
    </source>
</evidence>
<dbReference type="Proteomes" id="UP000054538">
    <property type="component" value="Unassembled WGS sequence"/>
</dbReference>
<proteinExistence type="predicted"/>
<evidence type="ECO:0000313" key="3">
    <source>
        <dbReference type="Proteomes" id="UP000054538"/>
    </source>
</evidence>
<sequence>MAPKVQNPGNERARKSHSGRQEESEGRKNSGGRGGNDPPVSAFAEPSDPSDEAPAEHPHDQLTNQQEENPQVILKMPLKQRTKL</sequence>
<accession>A0A0D0DER2</accession>
<dbReference type="EMBL" id="KN825008">
    <property type="protein sequence ID" value="KIK96037.1"/>
    <property type="molecule type" value="Genomic_DNA"/>
</dbReference>
<dbReference type="OrthoDB" id="3264587at2759"/>
<organism evidence="2 3">
    <name type="scientific">Paxillus rubicundulus Ve08.2h10</name>
    <dbReference type="NCBI Taxonomy" id="930991"/>
    <lineage>
        <taxon>Eukaryota</taxon>
        <taxon>Fungi</taxon>
        <taxon>Dikarya</taxon>
        <taxon>Basidiomycota</taxon>
        <taxon>Agaricomycotina</taxon>
        <taxon>Agaricomycetes</taxon>
        <taxon>Agaricomycetidae</taxon>
        <taxon>Boletales</taxon>
        <taxon>Paxilineae</taxon>
        <taxon>Paxillaceae</taxon>
        <taxon>Paxillus</taxon>
    </lineage>
</organism>
<evidence type="ECO:0000256" key="1">
    <source>
        <dbReference type="SAM" id="MobiDB-lite"/>
    </source>
</evidence>
<reference evidence="3" key="2">
    <citation type="submission" date="2015-01" db="EMBL/GenBank/DDBJ databases">
        <title>Evolutionary Origins and Diversification of the Mycorrhizal Mutualists.</title>
        <authorList>
            <consortium name="DOE Joint Genome Institute"/>
            <consortium name="Mycorrhizal Genomics Consortium"/>
            <person name="Kohler A."/>
            <person name="Kuo A."/>
            <person name="Nagy L.G."/>
            <person name="Floudas D."/>
            <person name="Copeland A."/>
            <person name="Barry K.W."/>
            <person name="Cichocki N."/>
            <person name="Veneault-Fourrey C."/>
            <person name="LaButti K."/>
            <person name="Lindquist E.A."/>
            <person name="Lipzen A."/>
            <person name="Lundell T."/>
            <person name="Morin E."/>
            <person name="Murat C."/>
            <person name="Riley R."/>
            <person name="Ohm R."/>
            <person name="Sun H."/>
            <person name="Tunlid A."/>
            <person name="Henrissat B."/>
            <person name="Grigoriev I.V."/>
            <person name="Hibbett D.S."/>
            <person name="Martin F."/>
        </authorList>
    </citation>
    <scope>NUCLEOTIDE SEQUENCE [LARGE SCALE GENOMIC DNA]</scope>
    <source>
        <strain evidence="3">Ve08.2h10</strain>
    </source>
</reference>
<name>A0A0D0DER2_9AGAM</name>
<feature type="region of interest" description="Disordered" evidence="1">
    <location>
        <begin position="1"/>
        <end position="84"/>
    </location>
</feature>
<dbReference type="AlphaFoldDB" id="A0A0D0DER2"/>
<dbReference type="HOGENOM" id="CLU_2528131_0_0_1"/>
<dbReference type="InParanoid" id="A0A0D0DER2"/>
<feature type="compositionally biased region" description="Basic and acidic residues" evidence="1">
    <location>
        <begin position="19"/>
        <end position="28"/>
    </location>
</feature>
<keyword evidence="3" id="KW-1185">Reference proteome</keyword>